<dbReference type="SUPFAM" id="SSF89796">
    <property type="entry name" value="CoA-transferase family III (CaiB/BaiF)"/>
    <property type="match status" value="2"/>
</dbReference>
<sequence>MNAALQDLLKIRSRDDMPSVEITGNDPVYSTRFKVAETGAAILAATGVAISDIWEMKTGRSQKVSVDVRHAAMALNSVAHLMIRQSDGEYKVYGDSPLAQAAYDTIRAYPTKDGRWFMPHFGMKQLKEKVLGILDCEQTQESIAKAVAKWDAEEIDQRIAAANACGGIVRTEEEWRNHPHGQVLGAQAVVEIEKIGESEPEPFPEDGPALQGVRVLDLTRILAGPVAARTMAEHGADVLMVGASHVPQIKKFVLELSHGKRSCFLDLNTAEESARLKELVRGADVFSQGYRPGVLDARGFGPEELAKERPGLIYTSINCYGEGGPYSNRGGWEQIAQTVTGISHEVGNPPELLPVYFCDYSTGYLGAYGTLLALARRAVEGGSYHVKVSLCRSAMFLQDQGRVDYPREGMGISAEEARSLQMDSETTYGQVRHLGPVIRFSESKPGWGWPSPALGADKAEWL</sequence>
<keyword evidence="2" id="KW-1185">Reference proteome</keyword>
<dbReference type="EMBL" id="JAFLNC010000005">
    <property type="protein sequence ID" value="MBO0335161.1"/>
    <property type="molecule type" value="Genomic_DNA"/>
</dbReference>
<organism evidence="1 2">
    <name type="scientific">Sneathiella sedimenti</name>
    <dbReference type="NCBI Taxonomy" id="2816034"/>
    <lineage>
        <taxon>Bacteria</taxon>
        <taxon>Pseudomonadati</taxon>
        <taxon>Pseudomonadota</taxon>
        <taxon>Alphaproteobacteria</taxon>
        <taxon>Sneathiellales</taxon>
        <taxon>Sneathiellaceae</taxon>
        <taxon>Sneathiella</taxon>
    </lineage>
</organism>
<dbReference type="PANTHER" id="PTHR48229:SF1">
    <property type="entry name" value="ALPHA METHYLACYL-COA RACEMASE-RELATED"/>
    <property type="match status" value="1"/>
</dbReference>
<dbReference type="RefSeq" id="WP_207047471.1">
    <property type="nucleotide sequence ID" value="NZ_JAFLNC010000005.1"/>
</dbReference>
<evidence type="ECO:0000313" key="1">
    <source>
        <dbReference type="EMBL" id="MBO0335161.1"/>
    </source>
</evidence>
<keyword evidence="1" id="KW-0808">Transferase</keyword>
<reference evidence="1 2" key="1">
    <citation type="submission" date="2021-03" db="EMBL/GenBank/DDBJ databases">
        <title>Sneathiella sp. CAU 1612 isolated from Kang Won-do.</title>
        <authorList>
            <person name="Kim W."/>
        </authorList>
    </citation>
    <scope>NUCLEOTIDE SEQUENCE [LARGE SCALE GENOMIC DNA]</scope>
    <source>
        <strain evidence="1 2">CAU 1612</strain>
    </source>
</reference>
<dbReference type="InterPro" id="IPR003673">
    <property type="entry name" value="CoA-Trfase_fam_III"/>
</dbReference>
<dbReference type="Gene3D" id="3.30.1540.10">
    <property type="entry name" value="formyl-coa transferase, domain 3"/>
    <property type="match status" value="1"/>
</dbReference>
<dbReference type="GO" id="GO:0016740">
    <property type="term" value="F:transferase activity"/>
    <property type="evidence" value="ECO:0007669"/>
    <property type="project" value="UniProtKB-KW"/>
</dbReference>
<dbReference type="Gene3D" id="3.40.50.10540">
    <property type="entry name" value="Crotonobetainyl-coa:carnitine coa-transferase, domain 1"/>
    <property type="match status" value="2"/>
</dbReference>
<comment type="caution">
    <text evidence="1">The sequence shown here is derived from an EMBL/GenBank/DDBJ whole genome shotgun (WGS) entry which is preliminary data.</text>
</comment>
<name>A0ABS3F9F3_9PROT</name>
<dbReference type="InterPro" id="IPR023606">
    <property type="entry name" value="CoA-Trfase_III_dom_1_sf"/>
</dbReference>
<dbReference type="InterPro" id="IPR052985">
    <property type="entry name" value="CoA-trans_III_biosynth/detox"/>
</dbReference>
<proteinExistence type="predicted"/>
<dbReference type="PANTHER" id="PTHR48229">
    <property type="entry name" value="CAIB/BAIF FAMILY ENZYME (AFU_ORTHOLOGUE AFUA_1G05360)-RELATED"/>
    <property type="match status" value="1"/>
</dbReference>
<protein>
    <submittedName>
        <fullName evidence="1">CoA transferase</fullName>
    </submittedName>
</protein>
<dbReference type="InterPro" id="IPR044855">
    <property type="entry name" value="CoA-Trfase_III_dom3_sf"/>
</dbReference>
<dbReference type="Proteomes" id="UP000664761">
    <property type="component" value="Unassembled WGS sequence"/>
</dbReference>
<evidence type="ECO:0000313" key="2">
    <source>
        <dbReference type="Proteomes" id="UP000664761"/>
    </source>
</evidence>
<dbReference type="Pfam" id="PF02515">
    <property type="entry name" value="CoA_transf_3"/>
    <property type="match status" value="2"/>
</dbReference>
<gene>
    <name evidence="1" type="ORF">J0X12_16180</name>
</gene>
<accession>A0ABS3F9F3</accession>